<dbReference type="SUPFAM" id="SSF56925">
    <property type="entry name" value="OMPA-like"/>
    <property type="match status" value="1"/>
</dbReference>
<dbReference type="Gene3D" id="2.40.160.20">
    <property type="match status" value="1"/>
</dbReference>
<evidence type="ECO:0000259" key="4">
    <source>
        <dbReference type="Pfam" id="PF08239"/>
    </source>
</evidence>
<evidence type="ECO:0000256" key="1">
    <source>
        <dbReference type="ARBA" id="ARBA00004442"/>
    </source>
</evidence>
<reference evidence="6" key="1">
    <citation type="submission" date="2022-05" db="EMBL/GenBank/DDBJ databases">
        <title>Schlegelella sp. nov., isolated from mangrove soil.</title>
        <authorList>
            <person name="Liu Y."/>
            <person name="Ge X."/>
            <person name="Liu W."/>
        </authorList>
    </citation>
    <scope>NUCLEOTIDE SEQUENCE</scope>
    <source>
        <strain evidence="6">S2-27</strain>
    </source>
</reference>
<dbReference type="Pfam" id="PF13505">
    <property type="entry name" value="OMP_b-brl"/>
    <property type="match status" value="1"/>
</dbReference>
<gene>
    <name evidence="6" type="ORF">M8A51_10140</name>
</gene>
<evidence type="ECO:0000256" key="2">
    <source>
        <dbReference type="ARBA" id="ARBA00022729"/>
    </source>
</evidence>
<feature type="signal peptide" evidence="3">
    <location>
        <begin position="1"/>
        <end position="32"/>
    </location>
</feature>
<keyword evidence="2 3" id="KW-0732">Signal</keyword>
<dbReference type="InterPro" id="IPR011250">
    <property type="entry name" value="OMP/PagP_B-barrel"/>
</dbReference>
<protein>
    <submittedName>
        <fullName evidence="6">SH3 domain-containing protein</fullName>
    </submittedName>
</protein>
<feature type="domain" description="Outer membrane protein beta-barrel" evidence="5">
    <location>
        <begin position="133"/>
        <end position="256"/>
    </location>
</feature>
<comment type="subcellular location">
    <subcellularLocation>
        <location evidence="1">Cell outer membrane</location>
    </subcellularLocation>
</comment>
<feature type="chain" id="PRO_5047293218" evidence="3">
    <location>
        <begin position="33"/>
        <end position="258"/>
    </location>
</feature>
<evidence type="ECO:0000259" key="5">
    <source>
        <dbReference type="Pfam" id="PF13505"/>
    </source>
</evidence>
<name>A0ABT0YP14_9BURK</name>
<dbReference type="InterPro" id="IPR027385">
    <property type="entry name" value="Beta-barrel_OMP"/>
</dbReference>
<organism evidence="6 7">
    <name type="scientific">Caldimonas mangrovi</name>
    <dbReference type="NCBI Taxonomy" id="2944811"/>
    <lineage>
        <taxon>Bacteria</taxon>
        <taxon>Pseudomonadati</taxon>
        <taxon>Pseudomonadota</taxon>
        <taxon>Betaproteobacteria</taxon>
        <taxon>Burkholderiales</taxon>
        <taxon>Sphaerotilaceae</taxon>
        <taxon>Caldimonas</taxon>
    </lineage>
</organism>
<evidence type="ECO:0000313" key="7">
    <source>
        <dbReference type="Proteomes" id="UP001165541"/>
    </source>
</evidence>
<dbReference type="RefSeq" id="WP_251778094.1">
    <property type="nucleotide sequence ID" value="NZ_JAMKFE010000005.1"/>
</dbReference>
<evidence type="ECO:0000313" key="6">
    <source>
        <dbReference type="EMBL" id="MCM5679891.1"/>
    </source>
</evidence>
<feature type="domain" description="SH3b" evidence="4">
    <location>
        <begin position="47"/>
        <end position="94"/>
    </location>
</feature>
<dbReference type="Gene3D" id="2.30.30.40">
    <property type="entry name" value="SH3 Domains"/>
    <property type="match status" value="1"/>
</dbReference>
<accession>A0ABT0YP14</accession>
<keyword evidence="7" id="KW-1185">Reference proteome</keyword>
<comment type="caution">
    <text evidence="6">The sequence shown here is derived from an EMBL/GenBank/DDBJ whole genome shotgun (WGS) entry which is preliminary data.</text>
</comment>
<dbReference type="Proteomes" id="UP001165541">
    <property type="component" value="Unassembled WGS sequence"/>
</dbReference>
<dbReference type="EMBL" id="JAMKFE010000005">
    <property type="protein sequence ID" value="MCM5679891.1"/>
    <property type="molecule type" value="Genomic_DNA"/>
</dbReference>
<dbReference type="InterPro" id="IPR003646">
    <property type="entry name" value="SH3-like_bac-type"/>
</dbReference>
<sequence>MPLAVSRRGRCALALAQAALLAGLVALNPAHADDEPLERVQVADPYLEMHTGAGRGYPVFHVAERHEWVEILLRHTDWFKVRTAGGKVGWVHRSQLETTLTAAGGNKTFRDVLLDDYLQRRVQMGGAWGRFDGEPMLKLWGGYRFSPVLGVEATIGQVQGVFSGTDFWHVNIVSEPWSDRRLSPTFGVGVGRFKNVPNASLVSARRTNANLANASLGVRYYLSDRFMLTADYSIYTAFVSDTRSTEYRAVTAGISFFF</sequence>
<dbReference type="Pfam" id="PF08239">
    <property type="entry name" value="SH3_3"/>
    <property type="match status" value="1"/>
</dbReference>
<evidence type="ECO:0000256" key="3">
    <source>
        <dbReference type="SAM" id="SignalP"/>
    </source>
</evidence>
<proteinExistence type="predicted"/>